<organism evidence="1 2">
    <name type="scientific">Cryphonectria parasitica (strain ATCC 38755 / EP155)</name>
    <dbReference type="NCBI Taxonomy" id="660469"/>
    <lineage>
        <taxon>Eukaryota</taxon>
        <taxon>Fungi</taxon>
        <taxon>Dikarya</taxon>
        <taxon>Ascomycota</taxon>
        <taxon>Pezizomycotina</taxon>
        <taxon>Sordariomycetes</taxon>
        <taxon>Sordariomycetidae</taxon>
        <taxon>Diaporthales</taxon>
        <taxon>Cryphonectriaceae</taxon>
        <taxon>Cryphonectria-Endothia species complex</taxon>
        <taxon>Cryphonectria</taxon>
    </lineage>
</organism>
<dbReference type="RefSeq" id="XP_040770958.1">
    <property type="nucleotide sequence ID" value="XM_040925833.1"/>
</dbReference>
<name>A0A9P5CH56_CRYP1</name>
<dbReference type="GeneID" id="63842962"/>
<dbReference type="Proteomes" id="UP000803844">
    <property type="component" value="Unassembled WGS sequence"/>
</dbReference>
<evidence type="ECO:0000313" key="2">
    <source>
        <dbReference type="Proteomes" id="UP000803844"/>
    </source>
</evidence>
<dbReference type="EMBL" id="MU032354">
    <property type="protein sequence ID" value="KAF3759979.1"/>
    <property type="molecule type" value="Genomic_DNA"/>
</dbReference>
<protein>
    <submittedName>
        <fullName evidence="1">Uncharacterized protein</fullName>
    </submittedName>
</protein>
<keyword evidence="2" id="KW-1185">Reference proteome</keyword>
<gene>
    <name evidence="1" type="ORF">M406DRAFT_75352</name>
</gene>
<sequence>MAPHISYTIDLVFRQERRGFFFCTATARYANILAGYLKSEPPPDYDSLLLCITIAHSTTDLTVPIKAFHSDQSSYHSNKGATSTTSVLVRRDKLDANALARNDSIGLVTAEKWAMYVVPWIEISNVENLTECVLRAELVRPPTCGSMRAPMQGVNTDTIYLVPRGLWSICLMQREHSMQSQDSLLDRILWAKND</sequence>
<dbReference type="AlphaFoldDB" id="A0A9P5CH56"/>
<accession>A0A9P5CH56</accession>
<comment type="caution">
    <text evidence="1">The sequence shown here is derived from an EMBL/GenBank/DDBJ whole genome shotgun (WGS) entry which is preliminary data.</text>
</comment>
<evidence type="ECO:0000313" key="1">
    <source>
        <dbReference type="EMBL" id="KAF3759979.1"/>
    </source>
</evidence>
<reference evidence="1" key="1">
    <citation type="journal article" date="2020" name="Phytopathology">
        <title>Genome sequence of the chestnut blight fungus Cryphonectria parasitica EP155: A fundamental resource for an archetypical invasive plant pathogen.</title>
        <authorList>
            <person name="Crouch J.A."/>
            <person name="Dawe A."/>
            <person name="Aerts A."/>
            <person name="Barry K."/>
            <person name="Churchill A.C.L."/>
            <person name="Grimwood J."/>
            <person name="Hillman B."/>
            <person name="Milgroom M.G."/>
            <person name="Pangilinan J."/>
            <person name="Smith M."/>
            <person name="Salamov A."/>
            <person name="Schmutz J."/>
            <person name="Yadav J."/>
            <person name="Grigoriev I.V."/>
            <person name="Nuss D."/>
        </authorList>
    </citation>
    <scope>NUCLEOTIDE SEQUENCE</scope>
    <source>
        <strain evidence="1">EP155</strain>
    </source>
</reference>
<proteinExistence type="predicted"/>